<dbReference type="OrthoDB" id="2149800at2"/>
<dbReference type="GO" id="GO:0008932">
    <property type="term" value="F:lytic endotransglycosylase activity"/>
    <property type="evidence" value="ECO:0007669"/>
    <property type="project" value="TreeGrafter"/>
</dbReference>
<dbReference type="PROSITE" id="PS51257">
    <property type="entry name" value="PROKAR_LIPOPROTEIN"/>
    <property type="match status" value="1"/>
</dbReference>
<gene>
    <name evidence="2" type="ORF">EV195_11062</name>
</gene>
<dbReference type="SUPFAM" id="SSF53822">
    <property type="entry name" value="Periplasmic binding protein-like I"/>
    <property type="match status" value="1"/>
</dbReference>
<reference evidence="2 3" key="1">
    <citation type="submission" date="2019-03" db="EMBL/GenBank/DDBJ databases">
        <title>Genomic Encyclopedia of Type Strains, Phase IV (KMG-IV): sequencing the most valuable type-strain genomes for metagenomic binning, comparative biology and taxonomic classification.</title>
        <authorList>
            <person name="Goeker M."/>
        </authorList>
    </citation>
    <scope>NUCLEOTIDE SEQUENCE [LARGE SCALE GENOMIC DNA]</scope>
    <source>
        <strain evidence="2 3">DSM 14836</strain>
    </source>
</reference>
<dbReference type="Gene3D" id="3.40.50.2300">
    <property type="match status" value="2"/>
</dbReference>
<dbReference type="Pfam" id="PF01476">
    <property type="entry name" value="LysM"/>
    <property type="match status" value="3"/>
</dbReference>
<comment type="caution">
    <text evidence="2">The sequence shown here is derived from an EMBL/GenBank/DDBJ whole genome shotgun (WGS) entry which is preliminary data.</text>
</comment>
<evidence type="ECO:0000313" key="3">
    <source>
        <dbReference type="Proteomes" id="UP000294564"/>
    </source>
</evidence>
<dbReference type="InterPro" id="IPR018392">
    <property type="entry name" value="LysM"/>
</dbReference>
<dbReference type="PROSITE" id="PS51782">
    <property type="entry name" value="LYSM"/>
    <property type="match status" value="3"/>
</dbReference>
<sequence>MNKIKFWAITCVLALLVSCSQQKRYISYKVQEGETLKDIAKKVNVKTEDLERLNPDVGDNPTVNSTIIIPNPEFKKTLPIIQKTDKGKDKEVVTETETDQEIPDTTDVDKVKEVPDSTQIVRTIYTYKFHTVQPGETVYRLTKTYNITKDELIKLNPEFPKIKDNLLSVGQELKVKVAEKKVVYISREEDLKNHVTHTVQPKETVYSLTRFYNISKQELIDLNPEFPEIADNSLTIGQVLRIRPIEEKLTSDSSTMYLDTIAISEPIKLTFLLPFKAKELDSLPEEDIFDVLKSGGSARVANMVTDFYMGAEMALDSITSMGIQVDVSVFDTGNRGSLIERIIDEDKLQESDVIIGPFYSDQVERVADKAKNAVVFPHFSKSQDEFSSSNVIKSAPDKKTHSAFLVEYLNEIYKGETIFIVSDGQKQSDEQLEFLEKQFKKNDSIKHIYTLKPEDGFIKKERFTEKMKPNVHNWVILTSDEKSYIADAINSMVVLPEDVTAQVFTIDKAPAYNDINNNTLARIDFTYVTDNFYDENDKNLKSFIKKYNSKNKDIPSEYAIRGFDLTYDVLIRMASGEDLIDTYKEGISMRLVNKFDFKKKFLGTTNNRGLFIVRYTKDLTLERLK</sequence>
<dbReference type="CDD" id="cd06268">
    <property type="entry name" value="PBP1_ABC_transporter_LIVBP-like"/>
    <property type="match status" value="1"/>
</dbReference>
<dbReference type="InterPro" id="IPR028082">
    <property type="entry name" value="Peripla_BP_I"/>
</dbReference>
<dbReference type="EMBL" id="SLXM01000010">
    <property type="protein sequence ID" value="TCP22933.1"/>
    <property type="molecule type" value="Genomic_DNA"/>
</dbReference>
<dbReference type="AlphaFoldDB" id="A0A4R2NMM8"/>
<keyword evidence="3" id="KW-1185">Reference proteome</keyword>
<dbReference type="SMART" id="SM00257">
    <property type="entry name" value="LysM"/>
    <property type="match status" value="3"/>
</dbReference>
<feature type="domain" description="LysM" evidence="1">
    <location>
        <begin position="26"/>
        <end position="69"/>
    </location>
</feature>
<dbReference type="InterPro" id="IPR036779">
    <property type="entry name" value="LysM_dom_sf"/>
</dbReference>
<dbReference type="RefSeq" id="WP_132795716.1">
    <property type="nucleotide sequence ID" value="NZ_SLXM01000010.1"/>
</dbReference>
<proteinExistence type="predicted"/>
<dbReference type="CDD" id="cd00118">
    <property type="entry name" value="LysM"/>
    <property type="match status" value="3"/>
</dbReference>
<feature type="domain" description="LysM" evidence="1">
    <location>
        <begin position="195"/>
        <end position="242"/>
    </location>
</feature>
<accession>A0A4R2NMM8</accession>
<dbReference type="Proteomes" id="UP000294564">
    <property type="component" value="Unassembled WGS sequence"/>
</dbReference>
<organism evidence="2 3">
    <name type="scientific">Tenacibaculum skagerrakense</name>
    <dbReference type="NCBI Taxonomy" id="186571"/>
    <lineage>
        <taxon>Bacteria</taxon>
        <taxon>Pseudomonadati</taxon>
        <taxon>Bacteroidota</taxon>
        <taxon>Flavobacteriia</taxon>
        <taxon>Flavobacteriales</taxon>
        <taxon>Flavobacteriaceae</taxon>
        <taxon>Tenacibaculum</taxon>
    </lineage>
</organism>
<protein>
    <submittedName>
        <fullName evidence="2">Amino acid/amide ABC transporter substrate-binding protein (HAAT family)</fullName>
    </submittedName>
</protein>
<dbReference type="Gene3D" id="3.10.350.10">
    <property type="entry name" value="LysM domain"/>
    <property type="match status" value="3"/>
</dbReference>
<dbReference type="PANTHER" id="PTHR33734">
    <property type="entry name" value="LYSM DOMAIN-CONTAINING GPI-ANCHORED PROTEIN 2"/>
    <property type="match status" value="1"/>
</dbReference>
<dbReference type="SUPFAM" id="SSF54106">
    <property type="entry name" value="LysM domain"/>
    <property type="match status" value="3"/>
</dbReference>
<evidence type="ECO:0000259" key="1">
    <source>
        <dbReference type="PROSITE" id="PS51782"/>
    </source>
</evidence>
<feature type="domain" description="LysM" evidence="1">
    <location>
        <begin position="128"/>
        <end position="175"/>
    </location>
</feature>
<evidence type="ECO:0000313" key="2">
    <source>
        <dbReference type="EMBL" id="TCP22933.1"/>
    </source>
</evidence>
<name>A0A4R2NMM8_9FLAO</name>
<dbReference type="PANTHER" id="PTHR33734:SF22">
    <property type="entry name" value="MEMBRANE-BOUND LYTIC MUREIN TRANSGLYCOSYLASE D"/>
    <property type="match status" value="1"/>
</dbReference>